<evidence type="ECO:0000256" key="7">
    <source>
        <dbReference type="ARBA" id="ARBA00022723"/>
    </source>
</evidence>
<dbReference type="OMA" id="RYNTKYG"/>
<dbReference type="Proteomes" id="UP000268014">
    <property type="component" value="Unassembled WGS sequence"/>
</dbReference>
<evidence type="ECO:0000256" key="8">
    <source>
        <dbReference type="ARBA" id="ARBA00023002"/>
    </source>
</evidence>
<dbReference type="EMBL" id="UZAF01017431">
    <property type="protein sequence ID" value="VDO41584.1"/>
    <property type="molecule type" value="Genomic_DNA"/>
</dbReference>
<dbReference type="SUPFAM" id="SSF109604">
    <property type="entry name" value="HD-domain/PDEase-like"/>
    <property type="match status" value="1"/>
</dbReference>
<accession>A0A0N4WIY9</accession>
<evidence type="ECO:0000256" key="6">
    <source>
        <dbReference type="ARBA" id="ARBA00022490"/>
    </source>
</evidence>
<comment type="pathway">
    <text evidence="2 14">Polyol metabolism; myo-inositol degradation into D-glucuronate; D-glucuronate from myo-inositol: step 1/1.</text>
</comment>
<evidence type="ECO:0000256" key="12">
    <source>
        <dbReference type="PIRSR" id="PIRSR607828-1"/>
    </source>
</evidence>
<feature type="binding site" evidence="12">
    <location>
        <begin position="211"/>
        <end position="212"/>
    </location>
    <ligand>
        <name>substrate</name>
    </ligand>
</feature>
<dbReference type="GO" id="GO:0005506">
    <property type="term" value="F:iron ion binding"/>
    <property type="evidence" value="ECO:0007669"/>
    <property type="project" value="InterPro"/>
</dbReference>
<feature type="binding site" evidence="13">
    <location>
        <position position="115"/>
    </location>
    <ligand>
        <name>Fe cation</name>
        <dbReference type="ChEBI" id="CHEBI:24875"/>
        <label>1</label>
    </ligand>
</feature>
<evidence type="ECO:0000256" key="4">
    <source>
        <dbReference type="ARBA" id="ARBA00011919"/>
    </source>
</evidence>
<proteinExistence type="inferred from homology"/>
<evidence type="ECO:0000256" key="3">
    <source>
        <dbReference type="ARBA" id="ARBA00005286"/>
    </source>
</evidence>
<comment type="similarity">
    <text evidence="3 14">Belongs to the myo-inositol oxygenase family.</text>
</comment>
<comment type="catalytic activity">
    <reaction evidence="11 14">
        <text>myo-inositol + O2 = D-glucuronate + H2O + H(+)</text>
        <dbReference type="Rhea" id="RHEA:23696"/>
        <dbReference type="ChEBI" id="CHEBI:15377"/>
        <dbReference type="ChEBI" id="CHEBI:15378"/>
        <dbReference type="ChEBI" id="CHEBI:15379"/>
        <dbReference type="ChEBI" id="CHEBI:17268"/>
        <dbReference type="ChEBI" id="CHEBI:58720"/>
        <dbReference type="EC" id="1.13.99.1"/>
    </reaction>
</comment>
<dbReference type="GO" id="GO:0050113">
    <property type="term" value="F:inositol oxygenase activity"/>
    <property type="evidence" value="ECO:0007669"/>
    <property type="project" value="UniProtKB-UniRule"/>
</dbReference>
<feature type="binding site" evidence="13">
    <location>
        <position position="211"/>
    </location>
    <ligand>
        <name>Fe cation</name>
        <dbReference type="ChEBI" id="CHEBI:24875"/>
        <label>1</label>
    </ligand>
</feature>
<dbReference type="OrthoDB" id="5151075at2759"/>
<dbReference type="STRING" id="6290.A0A0N4WIY9"/>
<dbReference type="PANTHER" id="PTHR12588">
    <property type="entry name" value="MYOINOSITOL OXYGENASE"/>
    <property type="match status" value="1"/>
</dbReference>
<dbReference type="Gene3D" id="1.10.3210.10">
    <property type="entry name" value="Hypothetical protein af1432"/>
    <property type="match status" value="1"/>
</dbReference>
<name>A0A0N4WIY9_HAEPC</name>
<organism evidence="17">
    <name type="scientific">Haemonchus placei</name>
    <name type="common">Barber's pole worm</name>
    <dbReference type="NCBI Taxonomy" id="6290"/>
    <lineage>
        <taxon>Eukaryota</taxon>
        <taxon>Metazoa</taxon>
        <taxon>Ecdysozoa</taxon>
        <taxon>Nematoda</taxon>
        <taxon>Chromadorea</taxon>
        <taxon>Rhabditida</taxon>
        <taxon>Rhabditina</taxon>
        <taxon>Rhabditomorpha</taxon>
        <taxon>Strongyloidea</taxon>
        <taxon>Trichostrongylidae</taxon>
        <taxon>Haemonchus</taxon>
    </lineage>
</organism>
<feature type="binding site" evidence="12">
    <location>
        <begin position="76"/>
        <end position="78"/>
    </location>
    <ligand>
        <name>substrate</name>
    </ligand>
</feature>
<evidence type="ECO:0000256" key="2">
    <source>
        <dbReference type="ARBA" id="ARBA00005167"/>
    </source>
</evidence>
<evidence type="ECO:0000256" key="11">
    <source>
        <dbReference type="ARBA" id="ARBA00048271"/>
    </source>
</evidence>
<comment type="subcellular location">
    <subcellularLocation>
        <location evidence="1 14">Cytoplasm</location>
    </subcellularLocation>
</comment>
<dbReference type="UniPathway" id="UPA00111">
    <property type="reaction ID" value="UER00527"/>
</dbReference>
<evidence type="ECO:0000313" key="17">
    <source>
        <dbReference type="WBParaSite" id="HPLM_0001095101-mRNA-1"/>
    </source>
</evidence>
<evidence type="ECO:0000256" key="10">
    <source>
        <dbReference type="ARBA" id="ARBA00029668"/>
    </source>
</evidence>
<dbReference type="WBParaSite" id="HPLM_0001095101-mRNA-1">
    <property type="protein sequence ID" value="HPLM_0001095101-mRNA-1"/>
    <property type="gene ID" value="HPLM_0001095101"/>
</dbReference>
<evidence type="ECO:0000256" key="13">
    <source>
        <dbReference type="PIRSR" id="PIRSR607828-2"/>
    </source>
</evidence>
<dbReference type="InterPro" id="IPR007828">
    <property type="entry name" value="Inositol_oxygenase"/>
</dbReference>
<evidence type="ECO:0000256" key="9">
    <source>
        <dbReference type="ARBA" id="ARBA00023004"/>
    </source>
</evidence>
<feature type="binding site" evidence="12">
    <location>
        <position position="17"/>
    </location>
    <ligand>
        <name>substrate</name>
    </ligand>
</feature>
<evidence type="ECO:0000313" key="16">
    <source>
        <dbReference type="Proteomes" id="UP000268014"/>
    </source>
</evidence>
<keyword evidence="9 13" id="KW-0408">Iron</keyword>
<reference evidence="15 16" key="2">
    <citation type="submission" date="2018-11" db="EMBL/GenBank/DDBJ databases">
        <authorList>
            <consortium name="Pathogen Informatics"/>
        </authorList>
    </citation>
    <scope>NUCLEOTIDE SEQUENCE [LARGE SCALE GENOMIC DNA]</scope>
    <source>
        <strain evidence="15 16">MHpl1</strain>
    </source>
</reference>
<comment type="cofactor">
    <cofactor evidence="13 14">
        <name>Fe cation</name>
        <dbReference type="ChEBI" id="CHEBI:24875"/>
    </cofactor>
    <text evidence="13 14">Binds 2 iron ions per subunit.</text>
</comment>
<dbReference type="AlphaFoldDB" id="A0A0N4WIY9"/>
<keyword evidence="8 14" id="KW-0560">Oxidoreductase</keyword>
<feature type="binding site" evidence="12">
    <location>
        <position position="118"/>
    </location>
    <ligand>
        <name>substrate</name>
    </ligand>
</feature>
<evidence type="ECO:0000256" key="1">
    <source>
        <dbReference type="ARBA" id="ARBA00004496"/>
    </source>
</evidence>
<sequence length="276" mass="32293">MKLQVPPVFADDGKTYRNYEENPMNRIQERVKNHYYNQHRLQTVEFVDEMHRKWLSFDHATMTIMEALSMLADFLDESDPDVDEANLVHAYQTAERLRESHPDKPWMHLAGLVHDLGKVMSVWGEEQWAVTGDTYPVGCAPSDTIVFGIDSFEGNPDLQNPKYNTEFGMYSAGIGLENLKMCWSHDEFMYQVLVNHGSTLPEEALYAIRFHSFYPYHAHNAYRQFMNEKDRQLESAIMELNSCDLYSKNDEKPDIEEVKPYYQSLIDKYIPGKVKW</sequence>
<dbReference type="GO" id="GO:0019310">
    <property type="term" value="P:inositol catabolic process"/>
    <property type="evidence" value="ECO:0007669"/>
    <property type="project" value="UniProtKB-UniRule"/>
</dbReference>
<protein>
    <recommendedName>
        <fullName evidence="5 14">Inositol oxygenase</fullName>
        <ecNumber evidence="4 14">1.13.99.1</ecNumber>
    </recommendedName>
    <alternativeName>
        <fullName evidence="10 14">Myo-inositol oxygenase</fullName>
    </alternativeName>
</protein>
<feature type="binding site" evidence="12">
    <location>
        <begin position="132"/>
        <end position="133"/>
    </location>
    <ligand>
        <name>substrate</name>
    </ligand>
</feature>
<keyword evidence="6 14" id="KW-0963">Cytoplasm</keyword>
<feature type="binding site" evidence="13">
    <location>
        <position position="89"/>
    </location>
    <ligand>
        <name>Fe cation</name>
        <dbReference type="ChEBI" id="CHEBI:24875"/>
        <label>1</label>
    </ligand>
</feature>
<evidence type="ECO:0000313" key="15">
    <source>
        <dbReference type="EMBL" id="VDO41584.1"/>
    </source>
</evidence>
<dbReference type="Pfam" id="PF05153">
    <property type="entry name" value="MIOX"/>
    <property type="match status" value="1"/>
</dbReference>
<evidence type="ECO:0000256" key="5">
    <source>
        <dbReference type="ARBA" id="ARBA00019269"/>
    </source>
</evidence>
<dbReference type="PANTHER" id="PTHR12588:SF0">
    <property type="entry name" value="INOSITOL OXYGENASE"/>
    <property type="match status" value="1"/>
</dbReference>
<feature type="binding site" evidence="13">
    <location>
        <position position="244"/>
    </location>
    <ligand>
        <name>Fe cation</name>
        <dbReference type="ChEBI" id="CHEBI:24875"/>
        <label>1</label>
    </ligand>
</feature>
<dbReference type="GO" id="GO:0005737">
    <property type="term" value="C:cytoplasm"/>
    <property type="evidence" value="ECO:0007669"/>
    <property type="project" value="UniProtKB-SubCell"/>
</dbReference>
<keyword evidence="7 13" id="KW-0479">Metal-binding</keyword>
<feature type="binding site" evidence="13">
    <location>
        <position position="185"/>
    </location>
    <ligand>
        <name>Fe cation</name>
        <dbReference type="ChEBI" id="CHEBI:24875"/>
        <label>1</label>
    </ligand>
</feature>
<evidence type="ECO:0000256" key="14">
    <source>
        <dbReference type="RuleBase" id="RU367039"/>
    </source>
</evidence>
<feature type="binding site" evidence="13">
    <location>
        <position position="114"/>
    </location>
    <ligand>
        <name>Fe cation</name>
        <dbReference type="ChEBI" id="CHEBI:24875"/>
        <label>1</label>
    </ligand>
</feature>
<dbReference type="EC" id="1.13.99.1" evidence="4 14"/>
<keyword evidence="16" id="KW-1185">Reference proteome</keyword>
<gene>
    <name evidence="15" type="ORF">HPLM_LOCUS10943</name>
</gene>
<reference evidence="17" key="1">
    <citation type="submission" date="2017-02" db="UniProtKB">
        <authorList>
            <consortium name="WormBaseParasite"/>
        </authorList>
    </citation>
    <scope>IDENTIFICATION</scope>
</reference>